<dbReference type="EMBL" id="CP034159">
    <property type="protein sequence ID" value="AZI32094.1"/>
    <property type="molecule type" value="Genomic_DNA"/>
</dbReference>
<sequence>MFKKLNDVLGKTAVIVQRYPMVLVMAFISAISMICYIETDFPKTEAAFEYVKLTLISALGISLFFGLKMLSQRIGQELILQLCGLIILAVIYFVLPTREKDFTEVYAFVLIPILILSHLLVSFVAFIGHNKELNFWQYNKNLFINTFLTVIFTGVLTGGVLLAILAIDKLFDFNFNSSYYSYTFAFFSIFGSCCIFLLFNEKGLNYLERNGDYPVVLKFFTQYILIPLLLIYAVILYFYSAKILMNWELPRGWVSYLILAYSVVGILALLLVHPLKESATRSWVKIFSTIFYYTLLPLIILLFVAIFTRILEYGFTEPRYFVLIIALWLTSVVLYFIFIPRSTIKFVPMSLFIFGLLALVFPYINAFSTAKRSQKNELMKTLTENNLLQNGTINFNTKVDIKVVIDVSDKFEFLAKRHEEQFLQSLVKSPLQKRLATHIEKGAFYNISGSLRDEFKNITYDNSSINPESTPQNRTLTVRNNNINITGYQYLFKAYNYRQNSFNLEGKTLEFDLDGNHSQSKFTLVYEGEKIDLLPEITEIFKRYPGVGETNVSSLDITRKIGDYEIKVIFDNLVQLNTQEKKNEFSTNSESILILVKKN</sequence>
<feature type="transmembrane region" description="Helical" evidence="1">
    <location>
        <begin position="320"/>
        <end position="339"/>
    </location>
</feature>
<feature type="transmembrane region" description="Helical" evidence="1">
    <location>
        <begin position="346"/>
        <end position="364"/>
    </location>
</feature>
<feature type="transmembrane region" description="Helical" evidence="1">
    <location>
        <begin position="107"/>
        <end position="130"/>
    </location>
</feature>
<dbReference type="OrthoDB" id="9809196at2"/>
<keyword evidence="1" id="KW-1133">Transmembrane helix</keyword>
<feature type="transmembrane region" description="Helical" evidence="1">
    <location>
        <begin position="253"/>
        <end position="272"/>
    </location>
</feature>
<keyword evidence="1" id="KW-0472">Membrane</keyword>
<organism evidence="2 3">
    <name type="scientific">Kaistella carnis</name>
    <dbReference type="NCBI Taxonomy" id="1241979"/>
    <lineage>
        <taxon>Bacteria</taxon>
        <taxon>Pseudomonadati</taxon>
        <taxon>Bacteroidota</taxon>
        <taxon>Flavobacteriia</taxon>
        <taxon>Flavobacteriales</taxon>
        <taxon>Weeksellaceae</taxon>
        <taxon>Chryseobacterium group</taxon>
        <taxon>Kaistella</taxon>
    </lineage>
</organism>
<feature type="transmembrane region" description="Helical" evidence="1">
    <location>
        <begin position="51"/>
        <end position="71"/>
    </location>
</feature>
<evidence type="ECO:0000313" key="3">
    <source>
        <dbReference type="Proteomes" id="UP000270185"/>
    </source>
</evidence>
<proteinExistence type="predicted"/>
<keyword evidence="1" id="KW-0812">Transmembrane</keyword>
<feature type="transmembrane region" description="Helical" evidence="1">
    <location>
        <begin position="78"/>
        <end position="95"/>
    </location>
</feature>
<protein>
    <submittedName>
        <fullName evidence="2">DUF4153 domain-containing protein</fullName>
    </submittedName>
</protein>
<reference evidence="3" key="1">
    <citation type="submission" date="2018-11" db="EMBL/GenBank/DDBJ databases">
        <title>Proposal to divide the Flavobacteriaceae and reorganize its genera based on Amino Acid Identity values calculated from whole genome sequences.</title>
        <authorList>
            <person name="Nicholson A.C."/>
            <person name="Gulvik C.A."/>
            <person name="Whitney A.M."/>
            <person name="Humrighouse B.W."/>
            <person name="Bell M."/>
            <person name="Holmes B."/>
            <person name="Steigerwalt A.G."/>
            <person name="Villarma A."/>
            <person name="Sheth M."/>
            <person name="Batra D."/>
            <person name="Pryor J."/>
            <person name="Bernardet J.-F."/>
            <person name="Hugo C."/>
            <person name="Kampfer P."/>
            <person name="Newman J.D."/>
            <person name="McQuiston J.R."/>
        </authorList>
    </citation>
    <scope>NUCLEOTIDE SEQUENCE [LARGE SCALE GENOMIC DNA]</scope>
    <source>
        <strain evidence="3">G0081</strain>
    </source>
</reference>
<accession>A0A3G8XPB6</accession>
<gene>
    <name evidence="2" type="ORF">EIB73_02385</name>
</gene>
<name>A0A3G8XPB6_9FLAO</name>
<dbReference type="Proteomes" id="UP000270185">
    <property type="component" value="Chromosome"/>
</dbReference>
<feature type="transmembrane region" description="Helical" evidence="1">
    <location>
        <begin position="142"/>
        <end position="167"/>
    </location>
</feature>
<feature type="transmembrane region" description="Helical" evidence="1">
    <location>
        <begin position="220"/>
        <end position="241"/>
    </location>
</feature>
<feature type="transmembrane region" description="Helical" evidence="1">
    <location>
        <begin position="284"/>
        <end position="308"/>
    </location>
</feature>
<keyword evidence="3" id="KW-1185">Reference proteome</keyword>
<dbReference type="Pfam" id="PF13687">
    <property type="entry name" value="DUF4153"/>
    <property type="match status" value="1"/>
</dbReference>
<feature type="transmembrane region" description="Helical" evidence="1">
    <location>
        <begin position="179"/>
        <end position="199"/>
    </location>
</feature>
<evidence type="ECO:0000313" key="2">
    <source>
        <dbReference type="EMBL" id="AZI32094.1"/>
    </source>
</evidence>
<dbReference type="InterPro" id="IPR025291">
    <property type="entry name" value="DUF4153"/>
</dbReference>
<dbReference type="KEGG" id="ccas:EIB73_02385"/>
<dbReference type="RefSeq" id="WP_125022271.1">
    <property type="nucleotide sequence ID" value="NZ_CP034159.1"/>
</dbReference>
<evidence type="ECO:0000256" key="1">
    <source>
        <dbReference type="SAM" id="Phobius"/>
    </source>
</evidence>
<feature type="transmembrane region" description="Helical" evidence="1">
    <location>
        <begin position="21"/>
        <end position="39"/>
    </location>
</feature>
<dbReference type="AlphaFoldDB" id="A0A3G8XPB6"/>